<reference evidence="1 2" key="1">
    <citation type="submission" date="2019-12" db="EMBL/GenBank/DDBJ databases">
        <title>Full genome sequence of a Bacillus safensis strain isolated from commercially available natto in Indonesia.</title>
        <authorList>
            <person name="Yoshida M."/>
            <person name="Uomi M."/>
            <person name="Waturangi D."/>
            <person name="Ekaputri J.J."/>
            <person name="Setiamarga D.H.E."/>
        </authorList>
    </citation>
    <scope>NUCLEOTIDE SEQUENCE [LARGE SCALE GENOMIC DNA]</scope>
    <source>
        <strain evidence="1 2">IDN1</strain>
    </source>
</reference>
<evidence type="ECO:0008006" key="3">
    <source>
        <dbReference type="Google" id="ProtNLM"/>
    </source>
</evidence>
<dbReference type="AlphaFoldDB" id="A0A5S9MGA6"/>
<dbReference type="EMBL" id="AP021906">
    <property type="protein sequence ID" value="BBP91805.1"/>
    <property type="molecule type" value="Genomic_DNA"/>
</dbReference>
<accession>A0A5S9MGA6</accession>
<organism evidence="1 2">
    <name type="scientific">Bacillus safensis</name>
    <dbReference type="NCBI Taxonomy" id="561879"/>
    <lineage>
        <taxon>Bacteria</taxon>
        <taxon>Bacillati</taxon>
        <taxon>Bacillota</taxon>
        <taxon>Bacilli</taxon>
        <taxon>Bacillales</taxon>
        <taxon>Bacillaceae</taxon>
        <taxon>Bacillus</taxon>
    </lineage>
</organism>
<dbReference type="Pfam" id="PF08863">
    <property type="entry name" value="YolD"/>
    <property type="match status" value="1"/>
</dbReference>
<sequence length="85" mass="10292">MWDDRKDQNRWKMKFILPEHNEALRQLHLSKKKKIEQPILSPEQLEEFEYTIATAMREDMPLNFELFDNGFSREISGGELYTWTT</sequence>
<evidence type="ECO:0000313" key="2">
    <source>
        <dbReference type="Proteomes" id="UP000464658"/>
    </source>
</evidence>
<dbReference type="PANTHER" id="PTHR40051">
    <property type="entry name" value="IG HYPOTHETICAL 15966"/>
    <property type="match status" value="1"/>
</dbReference>
<dbReference type="InterPro" id="IPR014962">
    <property type="entry name" value="YolD"/>
</dbReference>
<dbReference type="PANTHER" id="PTHR40051:SF1">
    <property type="entry name" value="YOLD-LIKE FAMILY PROTEIN"/>
    <property type="match status" value="1"/>
</dbReference>
<evidence type="ECO:0000313" key="1">
    <source>
        <dbReference type="EMBL" id="BBP91805.1"/>
    </source>
</evidence>
<protein>
    <recommendedName>
        <fullName evidence="3">YolD-like family protein</fullName>
    </recommendedName>
</protein>
<proteinExistence type="predicted"/>
<name>A0A5S9MGA6_BACIA</name>
<dbReference type="Proteomes" id="UP000464658">
    <property type="component" value="Chromosome"/>
</dbReference>
<gene>
    <name evidence="1" type="ORF">BsIDN1_54230</name>
</gene>